<dbReference type="HAMAP" id="MF_00237">
    <property type="entry name" value="TatB"/>
    <property type="match status" value="1"/>
</dbReference>
<protein>
    <submittedName>
        <fullName evidence="10">Sec-independent protein translocase protein TatB</fullName>
    </submittedName>
</protein>
<accession>A0A1J5QHK3</accession>
<dbReference type="PRINTS" id="PR01506">
    <property type="entry name" value="TATBPROTEIN"/>
</dbReference>
<name>A0A1J5QHK3_9ZZZZ</name>
<dbReference type="PANTHER" id="PTHR33162:SF1">
    <property type="entry name" value="SEC-INDEPENDENT PROTEIN TRANSLOCASE PROTEIN TATA, CHLOROPLASTIC"/>
    <property type="match status" value="1"/>
</dbReference>
<dbReference type="GO" id="GO:0043953">
    <property type="term" value="P:protein transport by the Tat complex"/>
    <property type="evidence" value="ECO:0007669"/>
    <property type="project" value="InterPro"/>
</dbReference>
<dbReference type="Gene3D" id="1.20.5.3310">
    <property type="match status" value="1"/>
</dbReference>
<dbReference type="GO" id="GO:0008320">
    <property type="term" value="F:protein transmembrane transporter activity"/>
    <property type="evidence" value="ECO:0007669"/>
    <property type="project" value="InterPro"/>
</dbReference>
<evidence type="ECO:0000256" key="5">
    <source>
        <dbReference type="ARBA" id="ARBA00022927"/>
    </source>
</evidence>
<evidence type="ECO:0000256" key="8">
    <source>
        <dbReference type="ARBA" id="ARBA00023136"/>
    </source>
</evidence>
<evidence type="ECO:0000256" key="9">
    <source>
        <dbReference type="SAM" id="MobiDB-lite"/>
    </source>
</evidence>
<dbReference type="AlphaFoldDB" id="A0A1J5QHK3"/>
<evidence type="ECO:0000313" key="10">
    <source>
        <dbReference type="EMBL" id="OIQ82730.1"/>
    </source>
</evidence>
<comment type="subcellular location">
    <subcellularLocation>
        <location evidence="1">Membrane</location>
        <topology evidence="1">Single-pass membrane protein</topology>
    </subcellularLocation>
</comment>
<keyword evidence="6" id="KW-1133">Transmembrane helix</keyword>
<organism evidence="10">
    <name type="scientific">mine drainage metagenome</name>
    <dbReference type="NCBI Taxonomy" id="410659"/>
    <lineage>
        <taxon>unclassified sequences</taxon>
        <taxon>metagenomes</taxon>
        <taxon>ecological metagenomes</taxon>
    </lineage>
</organism>
<keyword evidence="7" id="KW-0811">Translocation</keyword>
<dbReference type="PANTHER" id="PTHR33162">
    <property type="entry name" value="SEC-INDEPENDENT PROTEIN TRANSLOCASE PROTEIN TATA, CHLOROPLASTIC"/>
    <property type="match status" value="1"/>
</dbReference>
<keyword evidence="2" id="KW-0813">Transport</keyword>
<evidence type="ECO:0000256" key="4">
    <source>
        <dbReference type="ARBA" id="ARBA00022692"/>
    </source>
</evidence>
<keyword evidence="3" id="KW-1003">Cell membrane</keyword>
<gene>
    <name evidence="10" type="primary">tatB_9</name>
    <name evidence="10" type="ORF">GALL_354730</name>
</gene>
<dbReference type="EMBL" id="MLJW01000772">
    <property type="protein sequence ID" value="OIQ82730.1"/>
    <property type="molecule type" value="Genomic_DNA"/>
</dbReference>
<dbReference type="NCBIfam" id="TIGR01410">
    <property type="entry name" value="tatB"/>
    <property type="match status" value="1"/>
</dbReference>
<comment type="caution">
    <text evidence="10">The sequence shown here is derived from an EMBL/GenBank/DDBJ whole genome shotgun (WGS) entry which is preliminary data.</text>
</comment>
<sequence length="162" mass="17798">MFDIGISELGVIGVVALVVLGPERLPRVARTVGNLLGRAQRYLADVKSEVNRQMDLDELRSMKANVEDSVRQIQTSVADNVGQINDEFDAAWREATSGLRGDADSSGEALPAGPQPYLGDAPNARRTRRQPPAVPVWYRRQSRVRRHALSAAARAARQTRRG</sequence>
<evidence type="ECO:0000256" key="2">
    <source>
        <dbReference type="ARBA" id="ARBA00022448"/>
    </source>
</evidence>
<keyword evidence="8" id="KW-0472">Membrane</keyword>
<evidence type="ECO:0000256" key="7">
    <source>
        <dbReference type="ARBA" id="ARBA00023010"/>
    </source>
</evidence>
<dbReference type="InterPro" id="IPR003369">
    <property type="entry name" value="TatA/B/E"/>
</dbReference>
<dbReference type="GO" id="GO:0016020">
    <property type="term" value="C:membrane"/>
    <property type="evidence" value="ECO:0007669"/>
    <property type="project" value="UniProtKB-SubCell"/>
</dbReference>
<dbReference type="Pfam" id="PF02416">
    <property type="entry name" value="TatA_B_E"/>
    <property type="match status" value="1"/>
</dbReference>
<evidence type="ECO:0000256" key="1">
    <source>
        <dbReference type="ARBA" id="ARBA00004167"/>
    </source>
</evidence>
<reference evidence="10" key="1">
    <citation type="submission" date="2016-10" db="EMBL/GenBank/DDBJ databases">
        <title>Sequence of Gallionella enrichment culture.</title>
        <authorList>
            <person name="Poehlein A."/>
            <person name="Muehling M."/>
            <person name="Daniel R."/>
        </authorList>
    </citation>
    <scope>NUCLEOTIDE SEQUENCE</scope>
</reference>
<evidence type="ECO:0000256" key="6">
    <source>
        <dbReference type="ARBA" id="ARBA00022989"/>
    </source>
</evidence>
<evidence type="ECO:0000256" key="3">
    <source>
        <dbReference type="ARBA" id="ARBA00022475"/>
    </source>
</evidence>
<keyword evidence="4" id="KW-0812">Transmembrane</keyword>
<dbReference type="InterPro" id="IPR018448">
    <property type="entry name" value="TatB"/>
</dbReference>
<keyword evidence="5" id="KW-0653">Protein transport</keyword>
<feature type="region of interest" description="Disordered" evidence="9">
    <location>
        <begin position="96"/>
        <end position="140"/>
    </location>
</feature>
<proteinExistence type="inferred from homology"/>